<comment type="caution">
    <text evidence="2">The sequence shown here is derived from an EMBL/GenBank/DDBJ whole genome shotgun (WGS) entry which is preliminary data.</text>
</comment>
<dbReference type="OrthoDB" id="672903at2759"/>
<evidence type="ECO:0000313" key="3">
    <source>
        <dbReference type="Proteomes" id="UP000811246"/>
    </source>
</evidence>
<accession>A0A922FZY6</accession>
<feature type="compositionally biased region" description="Polar residues" evidence="1">
    <location>
        <begin position="93"/>
        <end position="102"/>
    </location>
</feature>
<dbReference type="Proteomes" id="UP000811246">
    <property type="component" value="Chromosome 1"/>
</dbReference>
<feature type="region of interest" description="Disordered" evidence="1">
    <location>
        <begin position="93"/>
        <end position="130"/>
    </location>
</feature>
<gene>
    <name evidence="2" type="ORF">I3842_01G056700</name>
</gene>
<evidence type="ECO:0000313" key="2">
    <source>
        <dbReference type="EMBL" id="KAG6729955.1"/>
    </source>
</evidence>
<dbReference type="PANTHER" id="PTHR35459:SF2">
    <property type="entry name" value="T1N6.14 PROTEIN"/>
    <property type="match status" value="1"/>
</dbReference>
<dbReference type="EMBL" id="CM031825">
    <property type="protein sequence ID" value="KAG6729955.1"/>
    <property type="molecule type" value="Genomic_DNA"/>
</dbReference>
<protein>
    <submittedName>
        <fullName evidence="2">Uncharacterized protein</fullName>
    </submittedName>
</protein>
<reference evidence="2" key="1">
    <citation type="submission" date="2021-01" db="EMBL/GenBank/DDBJ databases">
        <authorList>
            <person name="Lovell J.T."/>
            <person name="Bentley N."/>
            <person name="Bhattarai G."/>
            <person name="Jenkins J.W."/>
            <person name="Sreedasyam A."/>
            <person name="Alarcon Y."/>
            <person name="Bock C."/>
            <person name="Boston L."/>
            <person name="Carlson J."/>
            <person name="Cervantes K."/>
            <person name="Clermont K."/>
            <person name="Krom N."/>
            <person name="Kubenka K."/>
            <person name="Mamidi S."/>
            <person name="Mattison C."/>
            <person name="Monteros M."/>
            <person name="Pisani C."/>
            <person name="Plott C."/>
            <person name="Rajasekar S."/>
            <person name="Rhein H.S."/>
            <person name="Rohla C."/>
            <person name="Song M."/>
            <person name="Hilaire R.S."/>
            <person name="Shu S."/>
            <person name="Wells L."/>
            <person name="Wang X."/>
            <person name="Webber J."/>
            <person name="Heerema R.J."/>
            <person name="Klein P."/>
            <person name="Conner P."/>
            <person name="Grauke L."/>
            <person name="Grimwood J."/>
            <person name="Schmutz J."/>
            <person name="Randall J.J."/>
        </authorList>
    </citation>
    <scope>NUCLEOTIDE SEQUENCE</scope>
    <source>
        <tissue evidence="2">Leaf</tissue>
    </source>
</reference>
<feature type="compositionally biased region" description="Polar residues" evidence="1">
    <location>
        <begin position="7"/>
        <end position="17"/>
    </location>
</feature>
<proteinExistence type="predicted"/>
<name>A0A922FZY6_CARIL</name>
<sequence length="195" mass="21801">MEEALPAQTTPTQISNRPSTAQCPPPQPPTLTPSLPPKIKKRPLDSSIHIQNPKYFKMRAALKELRPHFVEMKLLMELYKAITTERVSVSKNIQQEGDTLSGENRDGQKLREQPQDLKPTMEQPQHDRVISKPSEKKILSGITSEKQQGAEDGQSHGKYVVGGSAFGWNFVTFPGNEPVYYGVTKDSFRTSSLAK</sequence>
<feature type="compositionally biased region" description="Basic and acidic residues" evidence="1">
    <location>
        <begin position="103"/>
        <end position="115"/>
    </location>
</feature>
<feature type="region of interest" description="Disordered" evidence="1">
    <location>
        <begin position="1"/>
        <end position="41"/>
    </location>
</feature>
<dbReference type="PANTHER" id="PTHR35459">
    <property type="entry name" value="T1N6.14 PROTEIN"/>
    <property type="match status" value="1"/>
</dbReference>
<evidence type="ECO:0000256" key="1">
    <source>
        <dbReference type="SAM" id="MobiDB-lite"/>
    </source>
</evidence>
<organism evidence="2 3">
    <name type="scientific">Carya illinoinensis</name>
    <name type="common">Pecan</name>
    <dbReference type="NCBI Taxonomy" id="32201"/>
    <lineage>
        <taxon>Eukaryota</taxon>
        <taxon>Viridiplantae</taxon>
        <taxon>Streptophyta</taxon>
        <taxon>Embryophyta</taxon>
        <taxon>Tracheophyta</taxon>
        <taxon>Spermatophyta</taxon>
        <taxon>Magnoliopsida</taxon>
        <taxon>eudicotyledons</taxon>
        <taxon>Gunneridae</taxon>
        <taxon>Pentapetalae</taxon>
        <taxon>rosids</taxon>
        <taxon>fabids</taxon>
        <taxon>Fagales</taxon>
        <taxon>Juglandaceae</taxon>
        <taxon>Carya</taxon>
    </lineage>
</organism>
<feature type="compositionally biased region" description="Pro residues" evidence="1">
    <location>
        <begin position="23"/>
        <end position="36"/>
    </location>
</feature>
<dbReference type="AlphaFoldDB" id="A0A922FZY6"/>